<name>A0A3N0CP33_9ACTN</name>
<organism evidence="1 2">
    <name type="scientific">Nocardioides marmoriginsengisoli</name>
    <dbReference type="NCBI Taxonomy" id="661483"/>
    <lineage>
        <taxon>Bacteria</taxon>
        <taxon>Bacillati</taxon>
        <taxon>Actinomycetota</taxon>
        <taxon>Actinomycetes</taxon>
        <taxon>Propionibacteriales</taxon>
        <taxon>Nocardioidaceae</taxon>
        <taxon>Nocardioides</taxon>
    </lineage>
</organism>
<dbReference type="EMBL" id="RJSE01000003">
    <property type="protein sequence ID" value="RNL65071.1"/>
    <property type="molecule type" value="Genomic_DNA"/>
</dbReference>
<protein>
    <recommendedName>
        <fullName evidence="3">Cholesterol esterase</fullName>
    </recommendedName>
</protein>
<proteinExistence type="predicted"/>
<comment type="caution">
    <text evidence="1">The sequence shown here is derived from an EMBL/GenBank/DDBJ whole genome shotgun (WGS) entry which is preliminary data.</text>
</comment>
<gene>
    <name evidence="1" type="ORF">EFK50_03595</name>
</gene>
<evidence type="ECO:0008006" key="3">
    <source>
        <dbReference type="Google" id="ProtNLM"/>
    </source>
</evidence>
<reference evidence="1 2" key="1">
    <citation type="submission" date="2018-11" db="EMBL/GenBank/DDBJ databases">
        <authorList>
            <person name="Li F."/>
        </authorList>
    </citation>
    <scope>NUCLEOTIDE SEQUENCE [LARGE SCALE GENOMIC DNA]</scope>
    <source>
        <strain evidence="1 2">Gsoil 097</strain>
    </source>
</reference>
<dbReference type="InterPro" id="IPR046198">
    <property type="entry name" value="DUF6230"/>
</dbReference>
<evidence type="ECO:0000313" key="1">
    <source>
        <dbReference type="EMBL" id="RNL65071.1"/>
    </source>
</evidence>
<keyword evidence="2" id="KW-1185">Reference proteome</keyword>
<accession>A0A3N0CP33</accession>
<sequence>MGRTRLGRFAAVTMPATAITLGLGFAIVQGMVSAQLSATDPFKVKAANATADGLELSLRGATVAASQDDGTNSTDKKSALVTLKNGTIKDLKLCADQPLPGPLGTLGLTLTATGDVPLGATTDLSADAVNAATATLPATDIGVAQSTLAHQSGVAGGRAGGFGLQSAGAAGSVQLDGLDADAYALSLSGLTVSNMSIAPQLGSAMAGC</sequence>
<dbReference type="Proteomes" id="UP000267128">
    <property type="component" value="Unassembled WGS sequence"/>
</dbReference>
<evidence type="ECO:0000313" key="2">
    <source>
        <dbReference type="Proteomes" id="UP000267128"/>
    </source>
</evidence>
<dbReference type="Pfam" id="PF19741">
    <property type="entry name" value="DUF6230"/>
    <property type="match status" value="1"/>
</dbReference>
<dbReference type="AlphaFoldDB" id="A0A3N0CP33"/>